<proteinExistence type="predicted"/>
<evidence type="ECO:0000313" key="4">
    <source>
        <dbReference type="Proteomes" id="UP000460718"/>
    </source>
</evidence>
<dbReference type="EMBL" id="QXFW01000399">
    <property type="protein sequence ID" value="KAE9013481.1"/>
    <property type="molecule type" value="Genomic_DNA"/>
</dbReference>
<name>A0A6A3L1H8_9STRA</name>
<evidence type="ECO:0000313" key="3">
    <source>
        <dbReference type="EMBL" id="KAE9345232.1"/>
    </source>
</evidence>
<dbReference type="Proteomes" id="UP000460718">
    <property type="component" value="Unassembled WGS sequence"/>
</dbReference>
<evidence type="ECO:0000313" key="6">
    <source>
        <dbReference type="Proteomes" id="UP000488956"/>
    </source>
</evidence>
<evidence type="ECO:0000313" key="2">
    <source>
        <dbReference type="EMBL" id="KAE9118003.1"/>
    </source>
</evidence>
<dbReference type="AlphaFoldDB" id="A0A6A3L1H8"/>
<dbReference type="EMBL" id="QXFY01000408">
    <property type="protein sequence ID" value="KAE9345232.1"/>
    <property type="molecule type" value="Genomic_DNA"/>
</dbReference>
<reference evidence="4 5" key="1">
    <citation type="submission" date="2018-09" db="EMBL/GenBank/DDBJ databases">
        <title>Genomic investigation of the strawberry pathogen Phytophthora fragariae indicates pathogenicity is determined by transcriptional variation in three key races.</title>
        <authorList>
            <person name="Adams T.M."/>
            <person name="Armitage A.D."/>
            <person name="Sobczyk M.K."/>
            <person name="Bates H.J."/>
            <person name="Dunwell J.M."/>
            <person name="Nellist C.F."/>
            <person name="Harrison R.J."/>
        </authorList>
    </citation>
    <scope>NUCLEOTIDE SEQUENCE [LARGE SCALE GENOMIC DNA]</scope>
    <source>
        <strain evidence="3 5">NOV-77</strain>
        <strain evidence="2 6">ONT-3</strain>
        <strain evidence="1 4">SCRP245</strain>
    </source>
</reference>
<organism evidence="1 4">
    <name type="scientific">Phytophthora fragariae</name>
    <dbReference type="NCBI Taxonomy" id="53985"/>
    <lineage>
        <taxon>Eukaryota</taxon>
        <taxon>Sar</taxon>
        <taxon>Stramenopiles</taxon>
        <taxon>Oomycota</taxon>
        <taxon>Peronosporomycetes</taxon>
        <taxon>Peronosporales</taxon>
        <taxon>Peronosporaceae</taxon>
        <taxon>Phytophthora</taxon>
    </lineage>
</organism>
<dbReference type="EMBL" id="QXFX01000379">
    <property type="protein sequence ID" value="KAE9118003.1"/>
    <property type="molecule type" value="Genomic_DNA"/>
</dbReference>
<gene>
    <name evidence="3" type="ORF">PF008_g8860</name>
    <name evidence="2" type="ORF">PF010_g8388</name>
    <name evidence="1" type="ORF">PF011_g8462</name>
</gene>
<protein>
    <submittedName>
        <fullName evidence="1">Uncharacterized protein</fullName>
    </submittedName>
</protein>
<evidence type="ECO:0000313" key="5">
    <source>
        <dbReference type="Proteomes" id="UP000486351"/>
    </source>
</evidence>
<dbReference type="Proteomes" id="UP000488956">
    <property type="component" value="Unassembled WGS sequence"/>
</dbReference>
<comment type="caution">
    <text evidence="1">The sequence shown here is derived from an EMBL/GenBank/DDBJ whole genome shotgun (WGS) entry which is preliminary data.</text>
</comment>
<sequence length="79" mass="9126">MEGDESRHELTIMEKKMVVKCYTFLEKYQKEECFAGTRTRNVVEDCIGVKEATVARVMKAYKENAEAVFQASFALHMLI</sequence>
<evidence type="ECO:0000313" key="1">
    <source>
        <dbReference type="EMBL" id="KAE9013481.1"/>
    </source>
</evidence>
<accession>A0A6A3L1H8</accession>
<dbReference type="Proteomes" id="UP000486351">
    <property type="component" value="Unassembled WGS sequence"/>
</dbReference>